<dbReference type="InterPro" id="IPR052436">
    <property type="entry name" value="LTO1_adapter"/>
</dbReference>
<evidence type="ECO:0000259" key="2">
    <source>
        <dbReference type="Pfam" id="PF09811"/>
    </source>
</evidence>
<dbReference type="EMBL" id="LN732835">
    <property type="protein sequence ID" value="CEP16070.1"/>
    <property type="molecule type" value="Genomic_DNA"/>
</dbReference>
<protein>
    <recommendedName>
        <fullName evidence="2">Essential protein Yae1 N-terminal domain-containing protein</fullName>
    </recommendedName>
</protein>
<evidence type="ECO:0000313" key="4">
    <source>
        <dbReference type="Proteomes" id="UP000054107"/>
    </source>
</evidence>
<keyword evidence="4" id="KW-1185">Reference proteome</keyword>
<dbReference type="Pfam" id="PF09811">
    <property type="entry name" value="Yae1_N"/>
    <property type="match status" value="1"/>
</dbReference>
<accession>A0A0B7NBY7</accession>
<dbReference type="Proteomes" id="UP000054107">
    <property type="component" value="Unassembled WGS sequence"/>
</dbReference>
<dbReference type="PANTHER" id="PTHR28532:SF1">
    <property type="entry name" value="ORAL CANCER OVEREXPRESSED 1"/>
    <property type="match status" value="1"/>
</dbReference>
<dbReference type="InterPro" id="IPR019191">
    <property type="entry name" value="Essential_protein_Yae1_N"/>
</dbReference>
<name>A0A0B7NBY7_9FUNG</name>
<evidence type="ECO:0000256" key="1">
    <source>
        <dbReference type="ARBA" id="ARBA00038090"/>
    </source>
</evidence>
<organism evidence="3 4">
    <name type="scientific">Parasitella parasitica</name>
    <dbReference type="NCBI Taxonomy" id="35722"/>
    <lineage>
        <taxon>Eukaryota</taxon>
        <taxon>Fungi</taxon>
        <taxon>Fungi incertae sedis</taxon>
        <taxon>Mucoromycota</taxon>
        <taxon>Mucoromycotina</taxon>
        <taxon>Mucoromycetes</taxon>
        <taxon>Mucorales</taxon>
        <taxon>Mucorineae</taxon>
        <taxon>Mucoraceae</taxon>
        <taxon>Parasitella</taxon>
    </lineage>
</organism>
<evidence type="ECO:0000313" key="3">
    <source>
        <dbReference type="EMBL" id="CEP16070.1"/>
    </source>
</evidence>
<gene>
    <name evidence="3" type="primary">PARPA_10325.1 scaffold 40090</name>
</gene>
<proteinExistence type="inferred from homology"/>
<comment type="similarity">
    <text evidence="1">Belongs to the LTO1 family.</text>
</comment>
<dbReference type="OrthoDB" id="48036at2759"/>
<dbReference type="STRING" id="35722.A0A0B7NBY7"/>
<dbReference type="AlphaFoldDB" id="A0A0B7NBY7"/>
<feature type="domain" description="Essential protein Yae1 N-terminal" evidence="2">
    <location>
        <begin position="28"/>
        <end position="66"/>
    </location>
</feature>
<reference evidence="3 4" key="1">
    <citation type="submission" date="2014-09" db="EMBL/GenBank/DDBJ databases">
        <authorList>
            <person name="Ellenberger Sabrina"/>
        </authorList>
    </citation>
    <scope>NUCLEOTIDE SEQUENCE [LARGE SCALE GENOMIC DNA]</scope>
    <source>
        <strain evidence="3 4">CBS 412.66</strain>
    </source>
</reference>
<dbReference type="PANTHER" id="PTHR28532">
    <property type="entry name" value="GEO13458P1"/>
    <property type="match status" value="1"/>
</dbReference>
<sequence length="142" mass="16256">MSDNKVLPPPNQDLESLCYLETMFAEHGFDDGFRDGEQSGELEGRIFGCEKAFDLGKEIGFYSGCVSMWTRLATQHPQTVPQRAIKQIEALKRLIDEFPAYNDHDADLFALKDKMKNKLRIISSLLGVNQKYIMTEKPKMTY</sequence>